<feature type="transmembrane region" description="Helical" evidence="1">
    <location>
        <begin position="37"/>
        <end position="58"/>
    </location>
</feature>
<dbReference type="Pfam" id="PF21537">
    <property type="entry name" value="DUF1980_C"/>
    <property type="match status" value="1"/>
</dbReference>
<dbReference type="EMBL" id="JAELVF020000004">
    <property type="protein sequence ID" value="MBU7600824.1"/>
    <property type="molecule type" value="Genomic_DNA"/>
</dbReference>
<evidence type="ECO:0000259" key="2">
    <source>
        <dbReference type="Pfam" id="PF21537"/>
    </source>
</evidence>
<evidence type="ECO:0000313" key="3">
    <source>
        <dbReference type="EMBL" id="MBU7600824.1"/>
    </source>
</evidence>
<name>A0A949JL61_9ACTN</name>
<keyword evidence="1" id="KW-0812">Transmembrane</keyword>
<gene>
    <name evidence="3" type="ORF">JGS22_025185</name>
</gene>
<dbReference type="InterPro" id="IPR015402">
    <property type="entry name" value="DUF1980"/>
</dbReference>
<keyword evidence="4" id="KW-1185">Reference proteome</keyword>
<dbReference type="NCBIfam" id="TIGR03943">
    <property type="entry name" value="TIGR03943 family putative permease subunit"/>
    <property type="match status" value="1"/>
</dbReference>
<proteinExistence type="predicted"/>
<dbReference type="Proteomes" id="UP000694501">
    <property type="component" value="Unassembled WGS sequence"/>
</dbReference>
<organism evidence="3 4">
    <name type="scientific">Streptomyces tardus</name>
    <dbReference type="NCBI Taxonomy" id="2780544"/>
    <lineage>
        <taxon>Bacteria</taxon>
        <taxon>Bacillati</taxon>
        <taxon>Actinomycetota</taxon>
        <taxon>Actinomycetes</taxon>
        <taxon>Kitasatosporales</taxon>
        <taxon>Streptomycetaceae</taxon>
        <taxon>Streptomyces</taxon>
    </lineage>
</organism>
<dbReference type="InterPro" id="IPR048447">
    <property type="entry name" value="DUF1980_C"/>
</dbReference>
<reference evidence="3" key="1">
    <citation type="submission" date="2021-06" db="EMBL/GenBank/DDBJ databases">
        <title>Sequencing of actinobacteria type strains.</title>
        <authorList>
            <person name="Nguyen G.-S."/>
            <person name="Wentzel A."/>
        </authorList>
    </citation>
    <scope>NUCLEOTIDE SEQUENCE</scope>
    <source>
        <strain evidence="3">P38-E01</strain>
    </source>
</reference>
<sequence length="246" mass="25633">MAAVRATTRTLLLLLAGSALLHTTVLTDLYLRYVKPGLQPLLVASAVLLLAAGTLSAVRDGFPFLSRGAGRPGPADGRAPAVALLLFVPVLLLLFAPPAPLGVYSATRAAPQEVPDQSPSAFLPLPEADPLPLSLTQFTARVTRDSTGAVAGRNVRLHGFTVPGDDGADYLARHVVTCCAADARTLRVVLHGARGLVPGRWVEVEGRWRPEGVPGTSSAGVGLDVSRVRTVPAPAQPYLDVPPAGR</sequence>
<keyword evidence="1" id="KW-1133">Transmembrane helix</keyword>
<feature type="transmembrane region" description="Helical" evidence="1">
    <location>
        <begin position="79"/>
        <end position="96"/>
    </location>
</feature>
<keyword evidence="1" id="KW-0472">Membrane</keyword>
<evidence type="ECO:0000256" key="1">
    <source>
        <dbReference type="SAM" id="Phobius"/>
    </source>
</evidence>
<comment type="caution">
    <text evidence="3">The sequence shown here is derived from an EMBL/GenBank/DDBJ whole genome shotgun (WGS) entry which is preliminary data.</text>
</comment>
<evidence type="ECO:0000313" key="4">
    <source>
        <dbReference type="Proteomes" id="UP000694501"/>
    </source>
</evidence>
<dbReference type="RefSeq" id="WP_211040417.1">
    <property type="nucleotide sequence ID" value="NZ_JAELVF020000004.1"/>
</dbReference>
<dbReference type="AlphaFoldDB" id="A0A949JL61"/>
<feature type="domain" description="DUF1980" evidence="2">
    <location>
        <begin position="149"/>
        <end position="238"/>
    </location>
</feature>
<accession>A0A949JL61</accession>
<protein>
    <submittedName>
        <fullName evidence="3">TIGR03943 family protein</fullName>
    </submittedName>
</protein>